<organism evidence="1 2">
    <name type="scientific">Isoptericola halotolerans</name>
    <dbReference type="NCBI Taxonomy" id="300560"/>
    <lineage>
        <taxon>Bacteria</taxon>
        <taxon>Bacillati</taxon>
        <taxon>Actinomycetota</taxon>
        <taxon>Actinomycetes</taxon>
        <taxon>Micrococcales</taxon>
        <taxon>Promicromonosporaceae</taxon>
        <taxon>Isoptericola</taxon>
    </lineage>
</organism>
<comment type="caution">
    <text evidence="1">The sequence shown here is derived from an EMBL/GenBank/DDBJ whole genome shotgun (WGS) entry which is preliminary data.</text>
</comment>
<protein>
    <recommendedName>
        <fullName evidence="3">Secreted protein</fullName>
    </recommendedName>
</protein>
<evidence type="ECO:0000313" key="2">
    <source>
        <dbReference type="Proteomes" id="UP000757540"/>
    </source>
</evidence>
<dbReference type="EMBL" id="JABEZU010000002">
    <property type="protein sequence ID" value="NOV97667.1"/>
    <property type="molecule type" value="Genomic_DNA"/>
</dbReference>
<dbReference type="Pfam" id="PF18143">
    <property type="entry name" value="HAD_SAK_2"/>
    <property type="match status" value="1"/>
</dbReference>
<dbReference type="RefSeq" id="WP_171783854.1">
    <property type="nucleotide sequence ID" value="NZ_BAAAML010000009.1"/>
</dbReference>
<dbReference type="Proteomes" id="UP000757540">
    <property type="component" value="Unassembled WGS sequence"/>
</dbReference>
<name>A0ABX2A7B9_9MICO</name>
<gene>
    <name evidence="1" type="ORF">HDG69_002242</name>
</gene>
<reference evidence="1 2" key="1">
    <citation type="submission" date="2020-05" db="EMBL/GenBank/DDBJ databases">
        <title>Genomic Encyclopedia of Type Strains, Phase III (KMG-III): the genomes of soil and plant-associated and newly described type strains.</title>
        <authorList>
            <person name="Whitman W."/>
        </authorList>
    </citation>
    <scope>NUCLEOTIDE SEQUENCE [LARGE SCALE GENOMIC DNA]</scope>
    <source>
        <strain evidence="1 2">KCTC 19046</strain>
    </source>
</reference>
<keyword evidence="2" id="KW-1185">Reference proteome</keyword>
<evidence type="ECO:0000313" key="1">
    <source>
        <dbReference type="EMBL" id="NOV97667.1"/>
    </source>
</evidence>
<evidence type="ECO:0008006" key="3">
    <source>
        <dbReference type="Google" id="ProtNLM"/>
    </source>
</evidence>
<accession>A0ABX2A7B9</accession>
<sequence>MLLLDFDGVVSPYGDEPTDDLALAHVGRYRLLYRPDVIAHLNGISRRGLVELRWLTSWGQDARTVSPVLGLDDFPLLGEVPISDEPHDTWPKLKTVQRCLAGGTRFAWIDDDLTQERQHYVTEHYAQGQPMLLQVPPRVGLTAPLLDKAHRFLTGRGL</sequence>
<proteinExistence type="predicted"/>